<dbReference type="STRING" id="83767.SAMN05660652_03506"/>
<dbReference type="Proteomes" id="UP000198607">
    <property type="component" value="Unassembled WGS sequence"/>
</dbReference>
<dbReference type="GO" id="GO:0016054">
    <property type="term" value="P:organic acid catabolic process"/>
    <property type="evidence" value="ECO:0007669"/>
    <property type="project" value="UniProtKB-ARBA"/>
</dbReference>
<dbReference type="Pfam" id="PF03446">
    <property type="entry name" value="NAD_binding_2"/>
    <property type="match status" value="1"/>
</dbReference>
<feature type="domain" description="6-phosphogluconate dehydrogenase NADP-binding" evidence="5">
    <location>
        <begin position="2"/>
        <end position="161"/>
    </location>
</feature>
<dbReference type="EMBL" id="FNCY01000020">
    <property type="protein sequence ID" value="SDI48195.1"/>
    <property type="molecule type" value="Genomic_DNA"/>
</dbReference>
<dbReference type="GO" id="GO:0050661">
    <property type="term" value="F:NADP binding"/>
    <property type="evidence" value="ECO:0007669"/>
    <property type="project" value="InterPro"/>
</dbReference>
<dbReference type="PANTHER" id="PTHR43060:SF15">
    <property type="entry name" value="3-HYDROXYISOBUTYRATE DEHYDROGENASE-LIKE 1, MITOCHONDRIAL-RELATED"/>
    <property type="match status" value="1"/>
</dbReference>
<accession>A0A1G8KXE2</accession>
<dbReference type="AlphaFoldDB" id="A0A1G8KXE2"/>
<keyword evidence="3" id="KW-0520">NAD</keyword>
<dbReference type="InterPro" id="IPR008927">
    <property type="entry name" value="6-PGluconate_DH-like_C_sf"/>
</dbReference>
<dbReference type="Pfam" id="PF14833">
    <property type="entry name" value="NAD_binding_11"/>
    <property type="match status" value="1"/>
</dbReference>
<keyword evidence="2" id="KW-0560">Oxidoreductase</keyword>
<protein>
    <submittedName>
        <fullName evidence="7">2-hydroxy-3-oxopropionate reductase</fullName>
    </submittedName>
</protein>
<dbReference type="InterPro" id="IPR013328">
    <property type="entry name" value="6PGD_dom2"/>
</dbReference>
<evidence type="ECO:0000259" key="5">
    <source>
        <dbReference type="Pfam" id="PF03446"/>
    </source>
</evidence>
<keyword evidence="8" id="KW-1185">Reference proteome</keyword>
<feature type="domain" description="3-hydroxyisobutyrate dehydrogenase-like NAD-binding" evidence="6">
    <location>
        <begin position="164"/>
        <end position="284"/>
    </location>
</feature>
<dbReference type="RefSeq" id="WP_091939548.1">
    <property type="nucleotide sequence ID" value="NZ_FNCY01000020.1"/>
</dbReference>
<feature type="active site" evidence="4">
    <location>
        <position position="170"/>
    </location>
</feature>
<dbReference type="InterPro" id="IPR006115">
    <property type="entry name" value="6PGDH_NADP-bd"/>
</dbReference>
<dbReference type="Gene3D" id="1.10.1040.10">
    <property type="entry name" value="N-(1-d-carboxylethyl)-l-norvaline Dehydrogenase, domain 2"/>
    <property type="match status" value="1"/>
</dbReference>
<sequence>MKIGFIGLGIMGRPMALNLLKHGHALRVWSRREASMQALLDAGATGATNPAELASDADIIFTMVPDAPDVHEVLFGDKGITKGARPGLIAVDMSTINPIAARTLASDLDALGIDFLDAPVSGGEVGAIAGTLSIMAGGKPEVFARVQPYFACMGKTVSHVGKAGAGQAAKAANQIITGVSVMMVAEAFNFAEKNGVDLVRLREALMGGSAASKTLEVHGQRMLDRHFDPGFKSWMRQKDMNIVMEAAHALGICLPLTAATAQMYNAVMASDLGEADQTIVIKLLEQLSGIRKD</sequence>
<dbReference type="GO" id="GO:0051287">
    <property type="term" value="F:NAD binding"/>
    <property type="evidence" value="ECO:0007669"/>
    <property type="project" value="InterPro"/>
</dbReference>
<evidence type="ECO:0000256" key="2">
    <source>
        <dbReference type="ARBA" id="ARBA00023002"/>
    </source>
</evidence>
<dbReference type="GO" id="GO:0016491">
    <property type="term" value="F:oxidoreductase activity"/>
    <property type="evidence" value="ECO:0007669"/>
    <property type="project" value="UniProtKB-KW"/>
</dbReference>
<dbReference type="InterPro" id="IPR036291">
    <property type="entry name" value="NAD(P)-bd_dom_sf"/>
</dbReference>
<dbReference type="InterPro" id="IPR029154">
    <property type="entry name" value="HIBADH-like_NADP-bd"/>
</dbReference>
<evidence type="ECO:0000256" key="3">
    <source>
        <dbReference type="ARBA" id="ARBA00023027"/>
    </source>
</evidence>
<evidence type="ECO:0000313" key="7">
    <source>
        <dbReference type="EMBL" id="SDI48195.1"/>
    </source>
</evidence>
<dbReference type="PROSITE" id="PS00895">
    <property type="entry name" value="3_HYDROXYISOBUT_DH"/>
    <property type="match status" value="1"/>
</dbReference>
<gene>
    <name evidence="7" type="ORF">SAMN05660652_03506</name>
</gene>
<organism evidence="7 8">
    <name type="scientific">Propionivibrio dicarboxylicus</name>
    <dbReference type="NCBI Taxonomy" id="83767"/>
    <lineage>
        <taxon>Bacteria</taxon>
        <taxon>Pseudomonadati</taxon>
        <taxon>Pseudomonadota</taxon>
        <taxon>Betaproteobacteria</taxon>
        <taxon>Rhodocyclales</taxon>
        <taxon>Rhodocyclaceae</taxon>
        <taxon>Propionivibrio</taxon>
    </lineage>
</organism>
<dbReference type="SUPFAM" id="SSF48179">
    <property type="entry name" value="6-phosphogluconate dehydrogenase C-terminal domain-like"/>
    <property type="match status" value="1"/>
</dbReference>
<dbReference type="SUPFAM" id="SSF51735">
    <property type="entry name" value="NAD(P)-binding Rossmann-fold domains"/>
    <property type="match status" value="1"/>
</dbReference>
<evidence type="ECO:0000259" key="6">
    <source>
        <dbReference type="Pfam" id="PF14833"/>
    </source>
</evidence>
<proteinExistence type="inferred from homology"/>
<evidence type="ECO:0000256" key="1">
    <source>
        <dbReference type="ARBA" id="ARBA00009080"/>
    </source>
</evidence>
<dbReference type="OrthoDB" id="9777604at2"/>
<dbReference type="InterPro" id="IPR002204">
    <property type="entry name" value="3-OH-isobutyrate_DH-rel_CS"/>
</dbReference>
<dbReference type="InterPro" id="IPR015815">
    <property type="entry name" value="HIBADH-related"/>
</dbReference>
<name>A0A1G8KXE2_9RHOO</name>
<dbReference type="PANTHER" id="PTHR43060">
    <property type="entry name" value="3-HYDROXYISOBUTYRATE DEHYDROGENASE-LIKE 1, MITOCHONDRIAL-RELATED"/>
    <property type="match status" value="1"/>
</dbReference>
<comment type="similarity">
    <text evidence="1">Belongs to the HIBADH-related family.</text>
</comment>
<evidence type="ECO:0000256" key="4">
    <source>
        <dbReference type="PIRSR" id="PIRSR000103-1"/>
    </source>
</evidence>
<dbReference type="PIRSF" id="PIRSF000103">
    <property type="entry name" value="HIBADH"/>
    <property type="match status" value="1"/>
</dbReference>
<reference evidence="7 8" key="1">
    <citation type="submission" date="2016-10" db="EMBL/GenBank/DDBJ databases">
        <authorList>
            <person name="de Groot N.N."/>
        </authorList>
    </citation>
    <scope>NUCLEOTIDE SEQUENCE [LARGE SCALE GENOMIC DNA]</scope>
    <source>
        <strain evidence="7 8">DSM 5885</strain>
    </source>
</reference>
<evidence type="ECO:0000313" key="8">
    <source>
        <dbReference type="Proteomes" id="UP000198607"/>
    </source>
</evidence>
<dbReference type="Gene3D" id="3.40.50.720">
    <property type="entry name" value="NAD(P)-binding Rossmann-like Domain"/>
    <property type="match status" value="1"/>
</dbReference>